<accession>A0A0L7K5R1</accession>
<reference evidence="1 2" key="1">
    <citation type="journal article" date="2015" name="Genome Biol. Evol.">
        <title>The genome of winter moth (Operophtera brumata) provides a genomic perspective on sexual dimorphism and phenology.</title>
        <authorList>
            <person name="Derks M.F."/>
            <person name="Smit S."/>
            <person name="Salis L."/>
            <person name="Schijlen E."/>
            <person name="Bossers A."/>
            <person name="Mateman C."/>
            <person name="Pijl A.S."/>
            <person name="de Ridder D."/>
            <person name="Groenen M.A."/>
            <person name="Visser M.E."/>
            <person name="Megens H.J."/>
        </authorList>
    </citation>
    <scope>NUCLEOTIDE SEQUENCE [LARGE SCALE GENOMIC DNA]</scope>
    <source>
        <strain evidence="1">WM2013NL</strain>
        <tissue evidence="1">Head and thorax</tissue>
    </source>
</reference>
<gene>
    <name evidence="1" type="ORF">OBRU01_25416</name>
</gene>
<evidence type="ECO:0000313" key="1">
    <source>
        <dbReference type="EMBL" id="KOB58219.1"/>
    </source>
</evidence>
<dbReference type="AlphaFoldDB" id="A0A0L7K5R1"/>
<dbReference type="EMBL" id="JTDY01010412">
    <property type="protein sequence ID" value="KOB58219.1"/>
    <property type="molecule type" value="Genomic_DNA"/>
</dbReference>
<proteinExistence type="predicted"/>
<keyword evidence="2" id="KW-1185">Reference proteome</keyword>
<protein>
    <submittedName>
        <fullName evidence="1">Uncharacterized protein</fullName>
    </submittedName>
</protein>
<name>A0A0L7K5R1_OPEBR</name>
<evidence type="ECO:0000313" key="2">
    <source>
        <dbReference type="Proteomes" id="UP000037510"/>
    </source>
</evidence>
<dbReference type="Proteomes" id="UP000037510">
    <property type="component" value="Unassembled WGS sequence"/>
</dbReference>
<organism evidence="1 2">
    <name type="scientific">Operophtera brumata</name>
    <name type="common">Winter moth</name>
    <name type="synonym">Phalaena brumata</name>
    <dbReference type="NCBI Taxonomy" id="104452"/>
    <lineage>
        <taxon>Eukaryota</taxon>
        <taxon>Metazoa</taxon>
        <taxon>Ecdysozoa</taxon>
        <taxon>Arthropoda</taxon>
        <taxon>Hexapoda</taxon>
        <taxon>Insecta</taxon>
        <taxon>Pterygota</taxon>
        <taxon>Neoptera</taxon>
        <taxon>Endopterygota</taxon>
        <taxon>Lepidoptera</taxon>
        <taxon>Glossata</taxon>
        <taxon>Ditrysia</taxon>
        <taxon>Geometroidea</taxon>
        <taxon>Geometridae</taxon>
        <taxon>Larentiinae</taxon>
        <taxon>Operophtera</taxon>
    </lineage>
</organism>
<comment type="caution">
    <text evidence="1">The sequence shown here is derived from an EMBL/GenBank/DDBJ whole genome shotgun (WGS) entry which is preliminary data.</text>
</comment>
<sequence>MATKSPYDKDALREILSDADYRTIDDGGSLLLPSNEIFHIISEKMAEKGSLITPKHVYTIINKNRAGIEDMIVKVFDIPRASSKHL</sequence>